<sequence>MSSGGVQALALALACDAARAGHAAQLLSWRAPLGASNAYPSVVKRGATIANLLAAVFRDECAANGVKLNEYGIIQS</sequence>
<protein>
    <submittedName>
        <fullName evidence="1">Uncharacterized protein</fullName>
    </submittedName>
</protein>
<feature type="non-terminal residue" evidence="1">
    <location>
        <position position="76"/>
    </location>
</feature>
<organism evidence="1 2">
    <name type="scientific">Brenthis ino</name>
    <name type="common">lesser marbled fritillary</name>
    <dbReference type="NCBI Taxonomy" id="405034"/>
    <lineage>
        <taxon>Eukaryota</taxon>
        <taxon>Metazoa</taxon>
        <taxon>Ecdysozoa</taxon>
        <taxon>Arthropoda</taxon>
        <taxon>Hexapoda</taxon>
        <taxon>Insecta</taxon>
        <taxon>Pterygota</taxon>
        <taxon>Neoptera</taxon>
        <taxon>Endopterygota</taxon>
        <taxon>Lepidoptera</taxon>
        <taxon>Glossata</taxon>
        <taxon>Ditrysia</taxon>
        <taxon>Papilionoidea</taxon>
        <taxon>Nymphalidae</taxon>
        <taxon>Heliconiinae</taxon>
        <taxon>Argynnini</taxon>
        <taxon>Brenthis</taxon>
    </lineage>
</organism>
<evidence type="ECO:0000313" key="2">
    <source>
        <dbReference type="Proteomes" id="UP000838878"/>
    </source>
</evidence>
<dbReference type="EMBL" id="OV170231">
    <property type="protein sequence ID" value="CAH0716750.1"/>
    <property type="molecule type" value="Genomic_DNA"/>
</dbReference>
<dbReference type="Proteomes" id="UP000838878">
    <property type="component" value="Chromosome 11"/>
</dbReference>
<proteinExistence type="predicted"/>
<dbReference type="AlphaFoldDB" id="A0A8J9UYE2"/>
<evidence type="ECO:0000313" key="1">
    <source>
        <dbReference type="EMBL" id="CAH0716750.1"/>
    </source>
</evidence>
<dbReference type="OrthoDB" id="191673at2759"/>
<accession>A0A8J9UYE2</accession>
<gene>
    <name evidence="1" type="ORF">BINO364_LOCUS3450</name>
</gene>
<name>A0A8J9UYE2_9NEOP</name>
<keyword evidence="2" id="KW-1185">Reference proteome</keyword>
<reference evidence="1" key="1">
    <citation type="submission" date="2021-12" db="EMBL/GenBank/DDBJ databases">
        <authorList>
            <person name="Martin H S."/>
        </authorList>
    </citation>
    <scope>NUCLEOTIDE SEQUENCE</scope>
</reference>